<sequence>MQKTIKYVVYDIIRNRFVMGYTLLLLLLSVSFFWFEADPNKGLLSLLNIILMVIPLVSVIFSTIHFYNSYEFIELLSAQPMSRRTIYFSQFLGLCFSLGMAFLIGVGLPTLIFDGSMRGLTLVSGGLLITLTFVAIAFLASVITKDKAKAIGVALAVWFYLCILYDGMVLMVLVNMADYPMEKASLVFSALNPMDLARILVLMQLDVSALMGITGAVFQNFFSSTWGVFISFVLLLLWVITPVFFGYRIFSKKDL</sequence>
<feature type="transmembrane region" description="Helical" evidence="1">
    <location>
        <begin position="196"/>
        <end position="222"/>
    </location>
</feature>
<reference evidence="2 3" key="1">
    <citation type="submission" date="2018-11" db="EMBL/GenBank/DDBJ databases">
        <title>Novel bacteria species description.</title>
        <authorList>
            <person name="Han J.-H."/>
        </authorList>
    </citation>
    <scope>NUCLEOTIDE SEQUENCE [LARGE SCALE GENOMIC DNA]</scope>
    <source>
        <strain evidence="2 3">KCTC23259</strain>
    </source>
</reference>
<keyword evidence="3" id="KW-1185">Reference proteome</keyword>
<feature type="transmembrane region" description="Helical" evidence="1">
    <location>
        <begin position="47"/>
        <end position="67"/>
    </location>
</feature>
<feature type="transmembrane region" description="Helical" evidence="1">
    <location>
        <begin position="228"/>
        <end position="250"/>
    </location>
</feature>
<evidence type="ECO:0000313" key="3">
    <source>
        <dbReference type="Proteomes" id="UP001204144"/>
    </source>
</evidence>
<keyword evidence="1" id="KW-1133">Transmembrane helix</keyword>
<dbReference type="Pfam" id="PF12679">
    <property type="entry name" value="ABC2_membrane_2"/>
    <property type="match status" value="1"/>
</dbReference>
<dbReference type="GO" id="GO:0140359">
    <property type="term" value="F:ABC-type transporter activity"/>
    <property type="evidence" value="ECO:0007669"/>
    <property type="project" value="InterPro"/>
</dbReference>
<comment type="caution">
    <text evidence="2">The sequence shown here is derived from an EMBL/GenBank/DDBJ whole genome shotgun (WGS) entry which is preliminary data.</text>
</comment>
<dbReference type="Proteomes" id="UP001204144">
    <property type="component" value="Unassembled WGS sequence"/>
</dbReference>
<name>A0AAE3H8C1_9BACT</name>
<feature type="transmembrane region" description="Helical" evidence="1">
    <location>
        <begin position="150"/>
        <end position="175"/>
    </location>
</feature>
<keyword evidence="1" id="KW-0472">Membrane</keyword>
<organism evidence="2 3">
    <name type="scientific">Lacihabitans soyangensis</name>
    <dbReference type="NCBI Taxonomy" id="869394"/>
    <lineage>
        <taxon>Bacteria</taxon>
        <taxon>Pseudomonadati</taxon>
        <taxon>Bacteroidota</taxon>
        <taxon>Cytophagia</taxon>
        <taxon>Cytophagales</taxon>
        <taxon>Leadbetterellaceae</taxon>
        <taxon>Lacihabitans</taxon>
    </lineage>
</organism>
<dbReference type="GO" id="GO:0005886">
    <property type="term" value="C:plasma membrane"/>
    <property type="evidence" value="ECO:0007669"/>
    <property type="project" value="UniProtKB-SubCell"/>
</dbReference>
<feature type="transmembrane region" description="Helical" evidence="1">
    <location>
        <begin position="120"/>
        <end position="144"/>
    </location>
</feature>
<protein>
    <submittedName>
        <fullName evidence="2">ABC transporter permease</fullName>
    </submittedName>
</protein>
<dbReference type="EMBL" id="RJUF01000195">
    <property type="protein sequence ID" value="MCP9766181.1"/>
    <property type="molecule type" value="Genomic_DNA"/>
</dbReference>
<dbReference type="AlphaFoldDB" id="A0AAE3H8C1"/>
<gene>
    <name evidence="2" type="ORF">EGI31_24855</name>
</gene>
<dbReference type="RefSeq" id="WP_255039888.1">
    <property type="nucleotide sequence ID" value="NZ_RJUF01000195.1"/>
</dbReference>
<feature type="transmembrane region" description="Helical" evidence="1">
    <location>
        <begin position="87"/>
        <end position="108"/>
    </location>
</feature>
<evidence type="ECO:0000313" key="2">
    <source>
        <dbReference type="EMBL" id="MCP9766181.1"/>
    </source>
</evidence>
<evidence type="ECO:0000256" key="1">
    <source>
        <dbReference type="SAM" id="Phobius"/>
    </source>
</evidence>
<keyword evidence="1" id="KW-0812">Transmembrane</keyword>
<proteinExistence type="predicted"/>
<accession>A0AAE3H8C1</accession>
<feature type="transmembrane region" description="Helical" evidence="1">
    <location>
        <begin position="17"/>
        <end position="35"/>
    </location>
</feature>